<dbReference type="PANTHER" id="PTHR34477">
    <property type="entry name" value="UPF0213 PROTEIN YHBQ"/>
    <property type="match status" value="1"/>
</dbReference>
<dbReference type="InterPro" id="IPR035901">
    <property type="entry name" value="GIY-YIG_endonuc_sf"/>
</dbReference>
<evidence type="ECO:0000313" key="4">
    <source>
        <dbReference type="Proteomes" id="UP001501310"/>
    </source>
</evidence>
<accession>A0ABP7RFZ3</accession>
<dbReference type="CDD" id="cd10448">
    <property type="entry name" value="GIY-YIG_unchar_3"/>
    <property type="match status" value="1"/>
</dbReference>
<proteinExistence type="inferred from homology"/>
<dbReference type="Pfam" id="PF01541">
    <property type="entry name" value="GIY-YIG"/>
    <property type="match status" value="1"/>
</dbReference>
<dbReference type="PROSITE" id="PS50164">
    <property type="entry name" value="GIY_YIG"/>
    <property type="match status" value="1"/>
</dbReference>
<dbReference type="PANTHER" id="PTHR34477:SF5">
    <property type="entry name" value="BSL5627 PROTEIN"/>
    <property type="match status" value="1"/>
</dbReference>
<name>A0ABP7RFZ3_9SPHN</name>
<dbReference type="Proteomes" id="UP001501310">
    <property type="component" value="Unassembled WGS sequence"/>
</dbReference>
<dbReference type="SMART" id="SM00465">
    <property type="entry name" value="GIYc"/>
    <property type="match status" value="1"/>
</dbReference>
<comment type="caution">
    <text evidence="3">The sequence shown here is derived from an EMBL/GenBank/DDBJ whole genome shotgun (WGS) entry which is preliminary data.</text>
</comment>
<evidence type="ECO:0000256" key="1">
    <source>
        <dbReference type="ARBA" id="ARBA00007435"/>
    </source>
</evidence>
<reference evidence="4" key="1">
    <citation type="journal article" date="2019" name="Int. J. Syst. Evol. Microbiol.">
        <title>The Global Catalogue of Microorganisms (GCM) 10K type strain sequencing project: providing services to taxonomists for standard genome sequencing and annotation.</title>
        <authorList>
            <consortium name="The Broad Institute Genomics Platform"/>
            <consortium name="The Broad Institute Genome Sequencing Center for Infectious Disease"/>
            <person name="Wu L."/>
            <person name="Ma J."/>
        </authorList>
    </citation>
    <scope>NUCLEOTIDE SEQUENCE [LARGE SCALE GENOMIC DNA]</scope>
    <source>
        <strain evidence="4">JCM 16603</strain>
    </source>
</reference>
<protein>
    <submittedName>
        <fullName evidence="3">GIY-YIG nuclease family protein</fullName>
    </submittedName>
</protein>
<dbReference type="Gene3D" id="3.40.1440.10">
    <property type="entry name" value="GIY-YIG endonuclease"/>
    <property type="match status" value="1"/>
</dbReference>
<organism evidence="3 4">
    <name type="scientific">Sphingomonas humi</name>
    <dbReference type="NCBI Taxonomy" id="335630"/>
    <lineage>
        <taxon>Bacteria</taxon>
        <taxon>Pseudomonadati</taxon>
        <taxon>Pseudomonadota</taxon>
        <taxon>Alphaproteobacteria</taxon>
        <taxon>Sphingomonadales</taxon>
        <taxon>Sphingomonadaceae</taxon>
        <taxon>Sphingomonas</taxon>
    </lineage>
</organism>
<evidence type="ECO:0000259" key="2">
    <source>
        <dbReference type="PROSITE" id="PS50164"/>
    </source>
</evidence>
<dbReference type="InterPro" id="IPR050190">
    <property type="entry name" value="UPF0213_domain"/>
</dbReference>
<keyword evidence="4" id="KW-1185">Reference proteome</keyword>
<feature type="domain" description="GIY-YIG" evidence="2">
    <location>
        <begin position="2"/>
        <end position="79"/>
    </location>
</feature>
<dbReference type="EMBL" id="BAAAZD010000001">
    <property type="protein sequence ID" value="GAA3996975.1"/>
    <property type="molecule type" value="Genomic_DNA"/>
</dbReference>
<sequence length="97" mass="11314">MQGGWVYILTNKPHGVLYTGVTANLGERLARHLSGVGSQFAKRYNCSLLVFAERHSDIVEAIHREKCIKEWPRLWKLRLIHERNPEWRNLADQLHLA</sequence>
<dbReference type="SUPFAM" id="SSF82771">
    <property type="entry name" value="GIY-YIG endonuclease"/>
    <property type="match status" value="1"/>
</dbReference>
<dbReference type="InterPro" id="IPR000305">
    <property type="entry name" value="GIY-YIG_endonuc"/>
</dbReference>
<gene>
    <name evidence="3" type="ORF">GCM10022211_02720</name>
</gene>
<evidence type="ECO:0000313" key="3">
    <source>
        <dbReference type="EMBL" id="GAA3996975.1"/>
    </source>
</evidence>
<comment type="similarity">
    <text evidence="1">Belongs to the UPF0213 family.</text>
</comment>
<dbReference type="RefSeq" id="WP_344708362.1">
    <property type="nucleotide sequence ID" value="NZ_BAAAZD010000001.1"/>
</dbReference>